<dbReference type="OrthoDB" id="7000272at2"/>
<evidence type="ECO:0000256" key="2">
    <source>
        <dbReference type="SAM" id="SignalP"/>
    </source>
</evidence>
<dbReference type="Pfam" id="PF06980">
    <property type="entry name" value="DUF1302"/>
    <property type="match status" value="1"/>
</dbReference>
<protein>
    <recommendedName>
        <fullName evidence="5">DUF1302 domain-containing protein</fullName>
    </recommendedName>
</protein>
<sequence length="755" mass="82074">MKYSNASWLRVQLNRAATITAVILATLSVSANAFEVDVAGKTIKIDNLLTIGGMMRMQDRDGQLVGKSSLNPGICARRTSPDPYNVNPAYAGHTCNAGEDAPGYANANAFFVDQPGSYSPNGDDGNLNFDKHDIVSTTFKLTTDFSLEVGGYNIFVRALGYADPRYLRLQESHPDTTAQARYTAYRGEPRRLNGLRFEMLDYFVSKNFDIGDRAFSIKVGNQVLNWGESSFLLANSLNSINPPDQAALRMPGFDLKELAQPAGMVLFSGDIVDGVSFQTFYQYKWVPVIPDPVGSYFSTSDIVGAGGDYAMLSFAKAPEDPEQLYEPARNPDDPAFIINSKSSRTLLVDHAASRRAEPKNGGQYGAAFKFYLEGLNGTEVGLYFANYHARIPSISGYAANATCLPNSGVTPVDTILQIAVNCLSDLSEVPSALAALANGAPQIPLDKEALPLDSARLFIEYPENVKMYGVSFNTTVGDIALAGEYVYRPNLPGQIHSTDLVFALLQPAFPEQDLNLGIATLPGRRSAAPDFLTQYRNPGCAPNCVTAGQYIRGYEPMKIGQLNLSLLKTIGGDNPLGASQITLLLESGFTHIIDFPDLSELQFNGAGTDSHISSGADGSIGINPRDVRTNPNDPSTSKTDGNLTVRQNPTAWKDHGGFGTKYSYGYRFVTLTRYDSALFGANLEFLNALFHDVRGVGPGLGQNFVGGRKQILSGIRIDYLSRVFGEVRYTWFTGGGVRDAQRDRDNLMIYGGYQF</sequence>
<reference evidence="3 4" key="1">
    <citation type="submission" date="2018-04" db="EMBL/GenBank/DDBJ databases">
        <title>Novel species isolated from glacier.</title>
        <authorList>
            <person name="Liu Q."/>
            <person name="Xin Y.-H."/>
        </authorList>
    </citation>
    <scope>NUCLEOTIDE SEQUENCE [LARGE SCALE GENOMIC DNA]</scope>
    <source>
        <strain evidence="3 4">GT1R17</strain>
    </source>
</reference>
<feature type="signal peptide" evidence="2">
    <location>
        <begin position="1"/>
        <end position="33"/>
    </location>
</feature>
<evidence type="ECO:0000256" key="1">
    <source>
        <dbReference type="SAM" id="MobiDB-lite"/>
    </source>
</evidence>
<gene>
    <name evidence="3" type="ORF">CJD38_14605</name>
</gene>
<feature type="compositionally biased region" description="Polar residues" evidence="1">
    <location>
        <begin position="629"/>
        <end position="646"/>
    </location>
</feature>
<dbReference type="AlphaFoldDB" id="A0A2T5MDQ9"/>
<proteinExistence type="predicted"/>
<evidence type="ECO:0000313" key="3">
    <source>
        <dbReference type="EMBL" id="PTU30718.1"/>
    </source>
</evidence>
<dbReference type="EMBL" id="QANS01000005">
    <property type="protein sequence ID" value="PTU30718.1"/>
    <property type="molecule type" value="Genomic_DNA"/>
</dbReference>
<organism evidence="3 4">
    <name type="scientific">Stenotrophobium rhamnosiphilum</name>
    <dbReference type="NCBI Taxonomy" id="2029166"/>
    <lineage>
        <taxon>Bacteria</taxon>
        <taxon>Pseudomonadati</taxon>
        <taxon>Pseudomonadota</taxon>
        <taxon>Gammaproteobacteria</taxon>
        <taxon>Nevskiales</taxon>
        <taxon>Nevskiaceae</taxon>
        <taxon>Stenotrophobium</taxon>
    </lineage>
</organism>
<name>A0A2T5MDQ9_9GAMM</name>
<accession>A0A2T5MDQ9</accession>
<keyword evidence="2" id="KW-0732">Signal</keyword>
<dbReference type="Proteomes" id="UP000244248">
    <property type="component" value="Unassembled WGS sequence"/>
</dbReference>
<dbReference type="RefSeq" id="WP_107941091.1">
    <property type="nucleotide sequence ID" value="NZ_QANS01000005.1"/>
</dbReference>
<feature type="region of interest" description="Disordered" evidence="1">
    <location>
        <begin position="614"/>
        <end position="646"/>
    </location>
</feature>
<dbReference type="InterPro" id="IPR010727">
    <property type="entry name" value="DUF1302"/>
</dbReference>
<keyword evidence="4" id="KW-1185">Reference proteome</keyword>
<evidence type="ECO:0008006" key="5">
    <source>
        <dbReference type="Google" id="ProtNLM"/>
    </source>
</evidence>
<evidence type="ECO:0000313" key="4">
    <source>
        <dbReference type="Proteomes" id="UP000244248"/>
    </source>
</evidence>
<feature type="chain" id="PRO_5015766564" description="DUF1302 domain-containing protein" evidence="2">
    <location>
        <begin position="34"/>
        <end position="755"/>
    </location>
</feature>
<comment type="caution">
    <text evidence="3">The sequence shown here is derived from an EMBL/GenBank/DDBJ whole genome shotgun (WGS) entry which is preliminary data.</text>
</comment>